<name>A0A563ENP3_9PSEU</name>
<dbReference type="EMBL" id="VOBR01000018">
    <property type="protein sequence ID" value="TWP48860.1"/>
    <property type="molecule type" value="Genomic_DNA"/>
</dbReference>
<dbReference type="CDD" id="cd15831">
    <property type="entry name" value="BTAD"/>
    <property type="match status" value="1"/>
</dbReference>
<dbReference type="CDD" id="cd00383">
    <property type="entry name" value="trans_reg_C"/>
    <property type="match status" value="1"/>
</dbReference>
<dbReference type="InterPro" id="IPR005158">
    <property type="entry name" value="BTAD"/>
</dbReference>
<dbReference type="PRINTS" id="PR00364">
    <property type="entry name" value="DISEASERSIST"/>
</dbReference>
<dbReference type="Pfam" id="PF00486">
    <property type="entry name" value="Trans_reg_C"/>
    <property type="match status" value="1"/>
</dbReference>
<keyword evidence="2" id="KW-0805">Transcription regulation</keyword>
<accession>A0A563ENP3</accession>
<dbReference type="PROSITE" id="PS51755">
    <property type="entry name" value="OMPR_PHOB"/>
    <property type="match status" value="1"/>
</dbReference>
<evidence type="ECO:0000256" key="1">
    <source>
        <dbReference type="ARBA" id="ARBA00005820"/>
    </source>
</evidence>
<dbReference type="PANTHER" id="PTHR35807:SF1">
    <property type="entry name" value="TRANSCRIPTIONAL REGULATOR REDD"/>
    <property type="match status" value="1"/>
</dbReference>
<dbReference type="Gene3D" id="1.25.40.10">
    <property type="entry name" value="Tetratricopeptide repeat domain"/>
    <property type="match status" value="1"/>
</dbReference>
<dbReference type="Proteomes" id="UP000316639">
    <property type="component" value="Unassembled WGS sequence"/>
</dbReference>
<dbReference type="OrthoDB" id="5521887at2"/>
<evidence type="ECO:0000256" key="5">
    <source>
        <dbReference type="PROSITE-ProRule" id="PRU01091"/>
    </source>
</evidence>
<evidence type="ECO:0000256" key="4">
    <source>
        <dbReference type="ARBA" id="ARBA00023163"/>
    </source>
</evidence>
<keyword evidence="8" id="KW-1185">Reference proteome</keyword>
<dbReference type="InterPro" id="IPR011990">
    <property type="entry name" value="TPR-like_helical_dom_sf"/>
</dbReference>
<dbReference type="Pfam" id="PF00931">
    <property type="entry name" value="NB-ARC"/>
    <property type="match status" value="1"/>
</dbReference>
<reference evidence="7 8" key="1">
    <citation type="submission" date="2019-07" db="EMBL/GenBank/DDBJ databases">
        <title>Lentzea xizangensis sp. nov., isolated from Qinghai-Tibetan Plateau Soils.</title>
        <authorList>
            <person name="Huang J."/>
        </authorList>
    </citation>
    <scope>NUCLEOTIDE SEQUENCE [LARGE SCALE GENOMIC DNA]</scope>
    <source>
        <strain evidence="7 8">FXJ1.1311</strain>
    </source>
</reference>
<dbReference type="SUPFAM" id="SSF46894">
    <property type="entry name" value="C-terminal effector domain of the bipartite response regulators"/>
    <property type="match status" value="1"/>
</dbReference>
<keyword evidence="4" id="KW-0804">Transcription</keyword>
<feature type="DNA-binding region" description="OmpR/PhoB-type" evidence="5">
    <location>
        <begin position="1"/>
        <end position="97"/>
    </location>
</feature>
<dbReference type="SMART" id="SM01043">
    <property type="entry name" value="BTAD"/>
    <property type="match status" value="1"/>
</dbReference>
<evidence type="ECO:0000259" key="6">
    <source>
        <dbReference type="PROSITE" id="PS51755"/>
    </source>
</evidence>
<dbReference type="GO" id="GO:0006355">
    <property type="term" value="P:regulation of DNA-templated transcription"/>
    <property type="evidence" value="ECO:0007669"/>
    <property type="project" value="InterPro"/>
</dbReference>
<dbReference type="Gene3D" id="3.40.50.300">
    <property type="entry name" value="P-loop containing nucleotide triphosphate hydrolases"/>
    <property type="match status" value="1"/>
</dbReference>
<dbReference type="RefSeq" id="WP_146355611.1">
    <property type="nucleotide sequence ID" value="NZ_VOBR01000018.1"/>
</dbReference>
<dbReference type="GO" id="GO:0003677">
    <property type="term" value="F:DNA binding"/>
    <property type="evidence" value="ECO:0007669"/>
    <property type="project" value="UniProtKB-UniRule"/>
</dbReference>
<gene>
    <name evidence="7" type="ORF">FKR81_26570</name>
</gene>
<keyword evidence="3 5" id="KW-0238">DNA-binding</keyword>
<comment type="caution">
    <text evidence="7">The sequence shown here is derived from an EMBL/GenBank/DDBJ whole genome shotgun (WGS) entry which is preliminary data.</text>
</comment>
<protein>
    <submittedName>
        <fullName evidence="7">SARP family transcriptional regulator</fullName>
    </submittedName>
</protein>
<evidence type="ECO:0000313" key="8">
    <source>
        <dbReference type="Proteomes" id="UP000316639"/>
    </source>
</evidence>
<evidence type="ECO:0000313" key="7">
    <source>
        <dbReference type="EMBL" id="TWP48860.1"/>
    </source>
</evidence>
<sequence>MRTDVFFRILGPLQVTIADRVVQLAKNRQLTVLALLLTEANKVVSVGRIIDAVWGDAPPVTADKQIQTCVWRLRSAFEKAGGTGLIETARGGYLLRLPEGCLDAQVFEKAMLRGRERAEDGDLGGAVDEYRAALALFQGRPLAELESPAIEAVAAYWAERRLSVLEECLDIELAMGRHRELISELRLLVDEHPLREQLRGRLMTALYLSDRRADALAVYRAGRATLVSNLGLDPCARLQDLHRRIIAGHPITSPQPQRARYATKVPAQLPADVGDFTGRTEHLEWIDHELRRERPPVVALIGRGGVGKSALAVHAAHRARERFTDGQLHADLRGSTTPLEPQEVLSSFLYALGTPERSIPTDLANQATLFRSITAGKRLLIVLDDAESGAQIEPLLPGGTDSAVLVTSQSSMVETPGVTSRRIDGLDMADAVQLLGRLIGNERIAREPESARSIVDLCGHLPLALRAAGARLHTRPTVRLDRFVDHIADETHRIAELAYGSLDTGTRLAAAANRLSPTERALWLKLSIPDLPHISGWVAATVAGVTEDKAQRLLDKLVDHQLLDVVTENQLGGTHYEFHSLTRIRARQLADAELDLEELATALDRLVDVFSWLEAHARRALEHPGQLVRPPDVVREIGEDLLRDVTQRAELWLAQERPNLPWLHKLTIARPHRTHLSAFATTLPVATPGHHVA</sequence>
<dbReference type="InterPro" id="IPR051677">
    <property type="entry name" value="AfsR-DnrI-RedD_regulator"/>
</dbReference>
<comment type="similarity">
    <text evidence="1">Belongs to the AfsR/DnrI/RedD regulatory family.</text>
</comment>
<dbReference type="InterPro" id="IPR002182">
    <property type="entry name" value="NB-ARC"/>
</dbReference>
<evidence type="ECO:0000256" key="2">
    <source>
        <dbReference type="ARBA" id="ARBA00023015"/>
    </source>
</evidence>
<dbReference type="InterPro" id="IPR027417">
    <property type="entry name" value="P-loop_NTPase"/>
</dbReference>
<dbReference type="GO" id="GO:0000160">
    <property type="term" value="P:phosphorelay signal transduction system"/>
    <property type="evidence" value="ECO:0007669"/>
    <property type="project" value="InterPro"/>
</dbReference>
<dbReference type="SMART" id="SM00862">
    <property type="entry name" value="Trans_reg_C"/>
    <property type="match status" value="1"/>
</dbReference>
<evidence type="ECO:0000256" key="3">
    <source>
        <dbReference type="ARBA" id="ARBA00023125"/>
    </source>
</evidence>
<dbReference type="Pfam" id="PF03704">
    <property type="entry name" value="BTAD"/>
    <property type="match status" value="1"/>
</dbReference>
<dbReference type="InterPro" id="IPR016032">
    <property type="entry name" value="Sig_transdc_resp-reg_C-effctor"/>
</dbReference>
<organism evidence="7 8">
    <name type="scientific">Lentzea tibetensis</name>
    <dbReference type="NCBI Taxonomy" id="2591470"/>
    <lineage>
        <taxon>Bacteria</taxon>
        <taxon>Bacillati</taxon>
        <taxon>Actinomycetota</taxon>
        <taxon>Actinomycetes</taxon>
        <taxon>Pseudonocardiales</taxon>
        <taxon>Pseudonocardiaceae</taxon>
        <taxon>Lentzea</taxon>
    </lineage>
</organism>
<dbReference type="SUPFAM" id="SSF48452">
    <property type="entry name" value="TPR-like"/>
    <property type="match status" value="1"/>
</dbReference>
<proteinExistence type="inferred from homology"/>
<dbReference type="AlphaFoldDB" id="A0A563ENP3"/>
<dbReference type="InterPro" id="IPR036388">
    <property type="entry name" value="WH-like_DNA-bd_sf"/>
</dbReference>
<dbReference type="InterPro" id="IPR001867">
    <property type="entry name" value="OmpR/PhoB-type_DNA-bd"/>
</dbReference>
<dbReference type="Gene3D" id="1.10.10.10">
    <property type="entry name" value="Winged helix-like DNA-binding domain superfamily/Winged helix DNA-binding domain"/>
    <property type="match status" value="1"/>
</dbReference>
<dbReference type="SUPFAM" id="SSF52540">
    <property type="entry name" value="P-loop containing nucleoside triphosphate hydrolases"/>
    <property type="match status" value="1"/>
</dbReference>
<dbReference type="PANTHER" id="PTHR35807">
    <property type="entry name" value="TRANSCRIPTIONAL REGULATOR REDD-RELATED"/>
    <property type="match status" value="1"/>
</dbReference>
<dbReference type="GO" id="GO:0043531">
    <property type="term" value="F:ADP binding"/>
    <property type="evidence" value="ECO:0007669"/>
    <property type="project" value="InterPro"/>
</dbReference>
<feature type="domain" description="OmpR/PhoB-type" evidence="6">
    <location>
        <begin position="1"/>
        <end position="97"/>
    </location>
</feature>